<keyword evidence="3" id="KW-1185">Reference proteome</keyword>
<reference evidence="2 3" key="1">
    <citation type="journal article" date="2012" name="Science">
        <title>The Paleozoic origin of enzymatic lignin decomposition reconstructed from 31 fungal genomes.</title>
        <authorList>
            <person name="Floudas D."/>
            <person name="Binder M."/>
            <person name="Riley R."/>
            <person name="Barry K."/>
            <person name="Blanchette R.A."/>
            <person name="Henrissat B."/>
            <person name="Martinez A.T."/>
            <person name="Otillar R."/>
            <person name="Spatafora J.W."/>
            <person name="Yadav J.S."/>
            <person name="Aerts A."/>
            <person name="Benoit I."/>
            <person name="Boyd A."/>
            <person name="Carlson A."/>
            <person name="Copeland A."/>
            <person name="Coutinho P.M."/>
            <person name="de Vries R.P."/>
            <person name="Ferreira P."/>
            <person name="Findley K."/>
            <person name="Foster B."/>
            <person name="Gaskell J."/>
            <person name="Glotzer D."/>
            <person name="Gorecki P."/>
            <person name="Heitman J."/>
            <person name="Hesse C."/>
            <person name="Hori C."/>
            <person name="Igarashi K."/>
            <person name="Jurgens J.A."/>
            <person name="Kallen N."/>
            <person name="Kersten P."/>
            <person name="Kohler A."/>
            <person name="Kuees U."/>
            <person name="Kumar T.K.A."/>
            <person name="Kuo A."/>
            <person name="LaButti K."/>
            <person name="Larrondo L.F."/>
            <person name="Lindquist E."/>
            <person name="Ling A."/>
            <person name="Lombard V."/>
            <person name="Lucas S."/>
            <person name="Lundell T."/>
            <person name="Martin R."/>
            <person name="McLaughlin D.J."/>
            <person name="Morgenstern I."/>
            <person name="Morin E."/>
            <person name="Murat C."/>
            <person name="Nagy L.G."/>
            <person name="Nolan M."/>
            <person name="Ohm R.A."/>
            <person name="Patyshakuliyeva A."/>
            <person name="Rokas A."/>
            <person name="Ruiz-Duenas F.J."/>
            <person name="Sabat G."/>
            <person name="Salamov A."/>
            <person name="Samejima M."/>
            <person name="Schmutz J."/>
            <person name="Slot J.C."/>
            <person name="St John F."/>
            <person name="Stenlid J."/>
            <person name="Sun H."/>
            <person name="Sun S."/>
            <person name="Syed K."/>
            <person name="Tsang A."/>
            <person name="Wiebenga A."/>
            <person name="Young D."/>
            <person name="Pisabarro A."/>
            <person name="Eastwood D.C."/>
            <person name="Martin F."/>
            <person name="Cullen D."/>
            <person name="Grigoriev I.V."/>
            <person name="Hibbett D.S."/>
        </authorList>
    </citation>
    <scope>NUCLEOTIDE SEQUENCE</scope>
    <source>
        <strain evidence="3">FP-58527</strain>
    </source>
</reference>
<evidence type="ECO:0000256" key="1">
    <source>
        <dbReference type="SAM" id="MobiDB-lite"/>
    </source>
</evidence>
<proteinExistence type="predicted"/>
<gene>
    <name evidence="2" type="ORF">FOMPIDRAFT_1060426</name>
</gene>
<feature type="region of interest" description="Disordered" evidence="1">
    <location>
        <begin position="1"/>
        <end position="25"/>
    </location>
</feature>
<evidence type="ECO:0000313" key="2">
    <source>
        <dbReference type="EMBL" id="EPT00223.1"/>
    </source>
</evidence>
<sequence>MHPSTSTDGAVSQAYLSPSSRQPAPSLTQFKLSILQSYGRAPAILRKHSLHVKPRTART</sequence>
<organism evidence="2 3">
    <name type="scientific">Fomitopsis schrenkii</name>
    <name type="common">Brown rot fungus</name>
    <dbReference type="NCBI Taxonomy" id="2126942"/>
    <lineage>
        <taxon>Eukaryota</taxon>
        <taxon>Fungi</taxon>
        <taxon>Dikarya</taxon>
        <taxon>Basidiomycota</taxon>
        <taxon>Agaricomycotina</taxon>
        <taxon>Agaricomycetes</taxon>
        <taxon>Polyporales</taxon>
        <taxon>Fomitopsis</taxon>
    </lineage>
</organism>
<evidence type="ECO:0000313" key="3">
    <source>
        <dbReference type="Proteomes" id="UP000015241"/>
    </source>
</evidence>
<dbReference type="Proteomes" id="UP000015241">
    <property type="component" value="Unassembled WGS sequence"/>
</dbReference>
<dbReference type="AlphaFoldDB" id="S8E6G6"/>
<dbReference type="InParanoid" id="S8E6G6"/>
<name>S8E6G6_FOMSC</name>
<dbReference type="HOGENOM" id="CLU_2960769_0_0_1"/>
<protein>
    <submittedName>
        <fullName evidence="2">Uncharacterized protein</fullName>
    </submittedName>
</protein>
<dbReference type="EMBL" id="KE504150">
    <property type="protein sequence ID" value="EPT00223.1"/>
    <property type="molecule type" value="Genomic_DNA"/>
</dbReference>
<accession>S8E6G6</accession>